<name>A0ABQ7GWD3_DUNSA</name>
<keyword evidence="1" id="KW-0175">Coiled coil</keyword>
<feature type="compositionally biased region" description="Low complexity" evidence="2">
    <location>
        <begin position="1026"/>
        <end position="1049"/>
    </location>
</feature>
<proteinExistence type="predicted"/>
<dbReference type="EMBL" id="MU069562">
    <property type="protein sequence ID" value="KAF5838916.1"/>
    <property type="molecule type" value="Genomic_DNA"/>
</dbReference>
<accession>A0ABQ7GWD3</accession>
<dbReference type="Gene3D" id="3.30.1470.10">
    <property type="entry name" value="Photosystem I PsaD, reaction center subunit II"/>
    <property type="match status" value="1"/>
</dbReference>
<feature type="domain" description="WW" evidence="3">
    <location>
        <begin position="51"/>
        <end position="84"/>
    </location>
</feature>
<feature type="compositionally biased region" description="Low complexity" evidence="2">
    <location>
        <begin position="247"/>
        <end position="259"/>
    </location>
</feature>
<feature type="compositionally biased region" description="Polar residues" evidence="2">
    <location>
        <begin position="392"/>
        <end position="401"/>
    </location>
</feature>
<feature type="compositionally biased region" description="Basic and acidic residues" evidence="2">
    <location>
        <begin position="302"/>
        <end position="333"/>
    </location>
</feature>
<evidence type="ECO:0000256" key="2">
    <source>
        <dbReference type="SAM" id="MobiDB-lite"/>
    </source>
</evidence>
<evidence type="ECO:0000313" key="4">
    <source>
        <dbReference type="EMBL" id="KAF5838916.1"/>
    </source>
</evidence>
<feature type="compositionally biased region" description="Polar residues" evidence="2">
    <location>
        <begin position="369"/>
        <end position="383"/>
    </location>
</feature>
<sequence length="1063" mass="115430">MQVPDQEVLEEEVDPNYEPTEQEIQDYASWLGMDLEEEKELMWIAREGLKAPLPEGWKPCKTPKGDVYYFNFENGASIWDHPCDEHFRNLYQNEKEKLQKRKKAEEGKKAGLDKGRLPSPNPTSKPASGRLSGDLGVDRQVSGKPPLAAASATSLANVVDPRERRKLNRHSKSGLSSLASSLHSSFDVEDNGAPTAGGGGGGGSGGAGAGIAAGNGGGNSGGGSGSLSNSREPLAPLRGVYSGGTSPGSQSGGPLTKGTPLGGPLGVKVPPLGSMPASPSASGSDWPALNAPPQHLGTLKVPSRELRSTSAEREQRRSSMQEASVKRKLEESSRLMIQDFKQQLQAQEERERQEFSARQQQQLSLLDAQHQQRMSDLQRQQEQLEAEMLGKHQQSMSDLQRQQEQLEAEMLGKHQQRMSDLRRHQEQLEAEMLGKVSEARKQLSDLEAQLSSKTAAAKAAEADLEACKEQLPELEASVRVKLNEKSRLEEELTAQRPVLKQVMEDLRAKQREAAEVEAKLEAYNHQEKQSTLESLESSLASQQQELAKVTADLGKARSEMMTQDVTLASELRERAGAELHGLGVCKAELQTITTQLNSRKAEHDLLGSVSTELQDKQQRCNAVRVQLSTCQADLAALESDVAAKRSQLDTVASLLTSKRKELSVEEQRKAIHDEEKLLLEMQRQQMERGVEEKVQAERAQLLASKLDAMHAEVKSQVDKAEAGARSQVDQAEAGAKSQVEKAEEEAKSRVEKGEAEANSQAEKEGQKAEPAHPAHPEAAAAEAAAAAAAASKRPQLETNLPGNTLDLSSSVLVDSPVLPEDRKEAPPGTAAGPGRWWNRPAPTDRDKGEPTRASLTQNAPWAMPSAKAYAPPTANGGPPHSYPPTHYPQQFLPQQQQQQDYQQQPAGVLPKALAFIKQQKHFLRERSAMIQNAVAEWRVAMAAVDDEPDLVLRHQQASLLRGVKATLEEQAHRVNADTMQLTELKSQVRALEAQQGVGRGGRRRGGGSNRQSHAAWQTESGEDTDLQPPATPTTATLLLLPATPTADAPHNPAPPAQALDAPP</sequence>
<evidence type="ECO:0000259" key="3">
    <source>
        <dbReference type="PROSITE" id="PS50020"/>
    </source>
</evidence>
<dbReference type="SUPFAM" id="SSF51045">
    <property type="entry name" value="WW domain"/>
    <property type="match status" value="1"/>
</dbReference>
<feature type="region of interest" description="Disordered" evidence="2">
    <location>
        <begin position="95"/>
        <end position="401"/>
    </location>
</feature>
<feature type="compositionally biased region" description="Low complexity" evidence="2">
    <location>
        <begin position="266"/>
        <end position="284"/>
    </location>
</feature>
<dbReference type="PROSITE" id="PS50020">
    <property type="entry name" value="WW_DOMAIN_2"/>
    <property type="match status" value="1"/>
</dbReference>
<feature type="compositionally biased region" description="Pro residues" evidence="2">
    <location>
        <begin position="1051"/>
        <end position="1063"/>
    </location>
</feature>
<comment type="caution">
    <text evidence="4">The sequence shown here is derived from an EMBL/GenBank/DDBJ whole genome shotgun (WGS) entry which is preliminary data.</text>
</comment>
<dbReference type="PANTHER" id="PTHR21715:SF0">
    <property type="entry name" value="RH04127P"/>
    <property type="match status" value="1"/>
</dbReference>
<feature type="coiled-coil region" evidence="1">
    <location>
        <begin position="664"/>
        <end position="699"/>
    </location>
</feature>
<organism evidence="4 5">
    <name type="scientific">Dunaliella salina</name>
    <name type="common">Green alga</name>
    <name type="synonym">Protococcus salinus</name>
    <dbReference type="NCBI Taxonomy" id="3046"/>
    <lineage>
        <taxon>Eukaryota</taxon>
        <taxon>Viridiplantae</taxon>
        <taxon>Chlorophyta</taxon>
        <taxon>core chlorophytes</taxon>
        <taxon>Chlorophyceae</taxon>
        <taxon>CS clade</taxon>
        <taxon>Chlamydomonadales</taxon>
        <taxon>Dunaliellaceae</taxon>
        <taxon>Dunaliella</taxon>
    </lineage>
</organism>
<feature type="compositionally biased region" description="Low complexity" evidence="2">
    <location>
        <begin position="776"/>
        <end position="790"/>
    </location>
</feature>
<dbReference type="Pfam" id="PF00397">
    <property type="entry name" value="WW"/>
    <property type="match status" value="1"/>
</dbReference>
<gene>
    <name evidence="4" type="ORF">DUNSADRAFT_2007</name>
</gene>
<dbReference type="SMART" id="SM00456">
    <property type="entry name" value="WW"/>
    <property type="match status" value="1"/>
</dbReference>
<feature type="compositionally biased region" description="Basic and acidic residues" evidence="2">
    <location>
        <begin position="95"/>
        <end position="116"/>
    </location>
</feature>
<feature type="region of interest" description="Disordered" evidence="2">
    <location>
        <begin position="993"/>
        <end position="1063"/>
    </location>
</feature>
<protein>
    <recommendedName>
        <fullName evidence="3">WW domain-containing protein</fullName>
    </recommendedName>
</protein>
<dbReference type="InterPro" id="IPR001202">
    <property type="entry name" value="WW_dom"/>
</dbReference>
<feature type="compositionally biased region" description="Low complexity" evidence="2">
    <location>
        <begin position="805"/>
        <end position="818"/>
    </location>
</feature>
<feature type="region of interest" description="Disordered" evidence="2">
    <location>
        <begin position="865"/>
        <end position="888"/>
    </location>
</feature>
<dbReference type="PANTHER" id="PTHR21715">
    <property type="entry name" value="RH04127P"/>
    <property type="match status" value="1"/>
</dbReference>
<feature type="compositionally biased region" description="Polar residues" evidence="2">
    <location>
        <begin position="1009"/>
        <end position="1019"/>
    </location>
</feature>
<dbReference type="InterPro" id="IPR036020">
    <property type="entry name" value="WW_dom_sf"/>
</dbReference>
<evidence type="ECO:0000313" key="5">
    <source>
        <dbReference type="Proteomes" id="UP000815325"/>
    </source>
</evidence>
<reference evidence="4" key="1">
    <citation type="submission" date="2017-08" db="EMBL/GenBank/DDBJ databases">
        <authorList>
            <person name="Polle J.E."/>
            <person name="Barry K."/>
            <person name="Cushman J."/>
            <person name="Schmutz J."/>
            <person name="Tran D."/>
            <person name="Hathwaick L.T."/>
            <person name="Yim W.C."/>
            <person name="Jenkins J."/>
            <person name="Mckie-Krisberg Z.M."/>
            <person name="Prochnik S."/>
            <person name="Lindquist E."/>
            <person name="Dockter R.B."/>
            <person name="Adam C."/>
            <person name="Molina H."/>
            <person name="Bunkerborg J."/>
            <person name="Jin E."/>
            <person name="Buchheim M."/>
            <person name="Magnuson J."/>
        </authorList>
    </citation>
    <scope>NUCLEOTIDE SEQUENCE</scope>
    <source>
        <strain evidence="4">CCAP 19/18</strain>
    </source>
</reference>
<dbReference type="InterPro" id="IPR053233">
    <property type="entry name" value="ABRA-related"/>
</dbReference>
<feature type="compositionally biased region" description="Basic and acidic residues" evidence="2">
    <location>
        <begin position="738"/>
        <end position="775"/>
    </location>
</feature>
<evidence type="ECO:0000256" key="1">
    <source>
        <dbReference type="SAM" id="Coils"/>
    </source>
</evidence>
<feature type="region of interest" description="Disordered" evidence="2">
    <location>
        <begin position="717"/>
        <end position="853"/>
    </location>
</feature>
<dbReference type="Proteomes" id="UP000815325">
    <property type="component" value="Unassembled WGS sequence"/>
</dbReference>
<dbReference type="CDD" id="cd00201">
    <property type="entry name" value="WW"/>
    <property type="match status" value="1"/>
</dbReference>
<feature type="compositionally biased region" description="Low complexity" evidence="2">
    <location>
        <begin position="145"/>
        <end position="156"/>
    </location>
</feature>
<feature type="compositionally biased region" description="Low complexity" evidence="2">
    <location>
        <begin position="173"/>
        <end position="185"/>
    </location>
</feature>
<keyword evidence="5" id="KW-1185">Reference proteome</keyword>
<feature type="compositionally biased region" description="Gly residues" evidence="2">
    <location>
        <begin position="195"/>
        <end position="225"/>
    </location>
</feature>